<sequence length="52" mass="5971">MAKLNNMKLLIHITQQLIEELEAVLEEIYVDINNSNDSKLNDAKDDIEKENG</sequence>
<accession>A0A6V7VMI6</accession>
<dbReference type="AlphaFoldDB" id="A0A6V7VMI6"/>
<evidence type="ECO:0000313" key="2">
    <source>
        <dbReference type="Proteomes" id="UP000580250"/>
    </source>
</evidence>
<dbReference type="EMBL" id="CAJEWN010000269">
    <property type="protein sequence ID" value="CAD2176175.1"/>
    <property type="molecule type" value="Genomic_DNA"/>
</dbReference>
<reference evidence="1 2" key="1">
    <citation type="submission" date="2020-08" db="EMBL/GenBank/DDBJ databases">
        <authorList>
            <person name="Koutsovoulos G."/>
            <person name="Danchin GJ E."/>
        </authorList>
    </citation>
    <scope>NUCLEOTIDE SEQUENCE [LARGE SCALE GENOMIC DNA]</scope>
</reference>
<comment type="caution">
    <text evidence="1">The sequence shown here is derived from an EMBL/GenBank/DDBJ whole genome shotgun (WGS) entry which is preliminary data.</text>
</comment>
<protein>
    <submittedName>
        <fullName evidence="1">Uncharacterized protein</fullName>
    </submittedName>
</protein>
<dbReference type="Proteomes" id="UP000580250">
    <property type="component" value="Unassembled WGS sequence"/>
</dbReference>
<proteinExistence type="predicted"/>
<gene>
    <name evidence="1" type="ORF">MENT_LOCUS27955</name>
</gene>
<organism evidence="1 2">
    <name type="scientific">Meloidogyne enterolobii</name>
    <name type="common">Root-knot nematode worm</name>
    <name type="synonym">Meloidogyne mayaguensis</name>
    <dbReference type="NCBI Taxonomy" id="390850"/>
    <lineage>
        <taxon>Eukaryota</taxon>
        <taxon>Metazoa</taxon>
        <taxon>Ecdysozoa</taxon>
        <taxon>Nematoda</taxon>
        <taxon>Chromadorea</taxon>
        <taxon>Rhabditida</taxon>
        <taxon>Tylenchina</taxon>
        <taxon>Tylenchomorpha</taxon>
        <taxon>Tylenchoidea</taxon>
        <taxon>Meloidogynidae</taxon>
        <taxon>Meloidogyninae</taxon>
        <taxon>Meloidogyne</taxon>
    </lineage>
</organism>
<name>A0A6V7VMI6_MELEN</name>
<evidence type="ECO:0000313" key="1">
    <source>
        <dbReference type="EMBL" id="CAD2176175.1"/>
    </source>
</evidence>